<evidence type="ECO:0000256" key="1">
    <source>
        <dbReference type="ARBA" id="ARBA00008857"/>
    </source>
</evidence>
<evidence type="ECO:0000313" key="8">
    <source>
        <dbReference type="EMBL" id="MET1256643.1"/>
    </source>
</evidence>
<comment type="similarity">
    <text evidence="1">Belongs to the 'phage' integrase family.</text>
</comment>
<proteinExistence type="inferred from homology"/>
<dbReference type="PANTHER" id="PTHR30349:SF41">
    <property type="entry name" value="INTEGRASE_RECOMBINASE PROTEIN MJ0367-RELATED"/>
    <property type="match status" value="1"/>
</dbReference>
<evidence type="ECO:0000256" key="4">
    <source>
        <dbReference type="ARBA" id="ARBA00023172"/>
    </source>
</evidence>
<keyword evidence="9" id="KW-1185">Reference proteome</keyword>
<dbReference type="InterPro" id="IPR010998">
    <property type="entry name" value="Integrase_recombinase_N"/>
</dbReference>
<reference evidence="8 9" key="1">
    <citation type="submission" date="2024-06" db="EMBL/GenBank/DDBJ databases">
        <authorList>
            <person name="Li F."/>
        </authorList>
    </citation>
    <scope>NUCLEOTIDE SEQUENCE [LARGE SCALE GENOMIC DNA]</scope>
    <source>
        <strain evidence="8 9">GXAS 311</strain>
    </source>
</reference>
<keyword evidence="2" id="KW-0229">DNA integration</keyword>
<dbReference type="Proteomes" id="UP001548189">
    <property type="component" value="Unassembled WGS sequence"/>
</dbReference>
<keyword evidence="4" id="KW-0233">DNA recombination</keyword>
<dbReference type="InterPro" id="IPR013762">
    <property type="entry name" value="Integrase-like_cat_sf"/>
</dbReference>
<dbReference type="Gene3D" id="1.10.150.130">
    <property type="match status" value="1"/>
</dbReference>
<feature type="domain" description="Core-binding (CB)" evidence="7">
    <location>
        <begin position="21"/>
        <end position="112"/>
    </location>
</feature>
<dbReference type="Gene3D" id="1.10.443.10">
    <property type="entry name" value="Intergrase catalytic core"/>
    <property type="match status" value="1"/>
</dbReference>
<dbReference type="PROSITE" id="PS51898">
    <property type="entry name" value="TYR_RECOMBINASE"/>
    <property type="match status" value="1"/>
</dbReference>
<evidence type="ECO:0000259" key="6">
    <source>
        <dbReference type="PROSITE" id="PS51898"/>
    </source>
</evidence>
<keyword evidence="3 5" id="KW-0238">DNA-binding</keyword>
<dbReference type="RefSeq" id="WP_353897226.1">
    <property type="nucleotide sequence ID" value="NZ_JBEVCJ010000024.1"/>
</dbReference>
<evidence type="ECO:0000256" key="5">
    <source>
        <dbReference type="PROSITE-ProRule" id="PRU01248"/>
    </source>
</evidence>
<dbReference type="Pfam" id="PF00589">
    <property type="entry name" value="Phage_integrase"/>
    <property type="match status" value="1"/>
</dbReference>
<dbReference type="PANTHER" id="PTHR30349">
    <property type="entry name" value="PHAGE INTEGRASE-RELATED"/>
    <property type="match status" value="1"/>
</dbReference>
<evidence type="ECO:0000259" key="7">
    <source>
        <dbReference type="PROSITE" id="PS51900"/>
    </source>
</evidence>
<feature type="domain" description="Tyr recombinase" evidence="6">
    <location>
        <begin position="134"/>
        <end position="317"/>
    </location>
</feature>
<dbReference type="InterPro" id="IPR011010">
    <property type="entry name" value="DNA_brk_join_enz"/>
</dbReference>
<gene>
    <name evidence="8" type="primary">xerC</name>
    <name evidence="8" type="ORF">ABVT43_15995</name>
</gene>
<evidence type="ECO:0000256" key="2">
    <source>
        <dbReference type="ARBA" id="ARBA00022908"/>
    </source>
</evidence>
<dbReference type="InterPro" id="IPR002104">
    <property type="entry name" value="Integrase_catalytic"/>
</dbReference>
<name>A0ABV2BXW3_9GAMM</name>
<dbReference type="Pfam" id="PF13495">
    <property type="entry name" value="Phage_int_SAM_4"/>
    <property type="match status" value="1"/>
</dbReference>
<evidence type="ECO:0000313" key="9">
    <source>
        <dbReference type="Proteomes" id="UP001548189"/>
    </source>
</evidence>
<dbReference type="SUPFAM" id="SSF56349">
    <property type="entry name" value="DNA breaking-rejoining enzymes"/>
    <property type="match status" value="1"/>
</dbReference>
<dbReference type="InterPro" id="IPR044068">
    <property type="entry name" value="CB"/>
</dbReference>
<evidence type="ECO:0000256" key="3">
    <source>
        <dbReference type="ARBA" id="ARBA00023125"/>
    </source>
</evidence>
<dbReference type="InterPro" id="IPR050090">
    <property type="entry name" value="Tyrosine_recombinase_XerCD"/>
</dbReference>
<dbReference type="EMBL" id="JBEVCJ010000024">
    <property type="protein sequence ID" value="MET1256643.1"/>
    <property type="molecule type" value="Genomic_DNA"/>
</dbReference>
<sequence>MVLRTKHHNQSTRQQIPIEHNGIYPYLVRYLDWLLVKGYSVETKKSRDNALRTFIEWCDQRDIQQPQDVTKPILERYQRHLFYYRKDNGKPIAFSTQKSLLQSVKGFFKWLTQQNYLLYNPASEIQMPKAPKRLPKTILSVEQIKSIIHQPDTSTPQGIRDRAILELLYSTGIRRMELCNLKIHELNLERKTVLILGKGSKERMLPIGQSAITWLVKYLDDVRPQLCLALEETSFFLTDYGEAYTGSVLGWLVKNTMKNAGIHIEGSCHLFRHAMATHMLENGSDIRFIQAMLGHSELSTTEIYTKVSVEKLREIHSVTHPAEKSDRNINNDKSLGA</sequence>
<dbReference type="PROSITE" id="PS51900">
    <property type="entry name" value="CB"/>
    <property type="match status" value="1"/>
</dbReference>
<accession>A0ABV2BXW3</accession>
<comment type="caution">
    <text evidence="8">The sequence shown here is derived from an EMBL/GenBank/DDBJ whole genome shotgun (WGS) entry which is preliminary data.</text>
</comment>
<organism evidence="8 9">
    <name type="scientific">Aliikangiella maris</name>
    <dbReference type="NCBI Taxonomy" id="3162458"/>
    <lineage>
        <taxon>Bacteria</taxon>
        <taxon>Pseudomonadati</taxon>
        <taxon>Pseudomonadota</taxon>
        <taxon>Gammaproteobacteria</taxon>
        <taxon>Oceanospirillales</taxon>
        <taxon>Pleioneaceae</taxon>
        <taxon>Aliikangiella</taxon>
    </lineage>
</organism>
<dbReference type="InterPro" id="IPR004107">
    <property type="entry name" value="Integrase_SAM-like_N"/>
</dbReference>
<protein>
    <submittedName>
        <fullName evidence="8">Site-specific tyrosine recombinase XerC</fullName>
    </submittedName>
</protein>
<dbReference type="NCBIfam" id="NF002331">
    <property type="entry name" value="PRK01287.1"/>
    <property type="match status" value="1"/>
</dbReference>
<dbReference type="CDD" id="cd00798">
    <property type="entry name" value="INT_XerDC_C"/>
    <property type="match status" value="1"/>
</dbReference>